<dbReference type="Pfam" id="PF00270">
    <property type="entry name" value="DEAD"/>
    <property type="match status" value="1"/>
</dbReference>
<evidence type="ECO:0000313" key="4">
    <source>
        <dbReference type="Proteomes" id="UP001642360"/>
    </source>
</evidence>
<dbReference type="InterPro" id="IPR027417">
    <property type="entry name" value="P-loop_NTPase"/>
</dbReference>
<evidence type="ECO:0000259" key="2">
    <source>
        <dbReference type="PROSITE" id="PS51192"/>
    </source>
</evidence>
<comment type="caution">
    <text evidence="3">The sequence shown here is derived from an EMBL/GenBank/DDBJ whole genome shotgun (WGS) entry which is preliminary data.</text>
</comment>
<sequence length="248" mass="28387">SQLKKQVQLLEKYLHTIPVNEERQTSHFSSTTTTCRAFQYETPPTVSSGINPMRLDGQFDISNEPEGFNRWNSSSVSFSSADKIGFSLAPVEREPYVPKYVEVNYIEGSNDQKWSSRDFHWTKKLENNNKKVFGNHFFRPNQREVINATMSGYDVFVLMPTGGGKSLTYQLPALICPGITLVISPLVSLIQDQIMHLLQVNIPATYLSANMEWSEQQEILRELSSEYCKYKLVYVTPEKLLSESLLSW</sequence>
<protein>
    <recommendedName>
        <fullName evidence="2">Helicase ATP-binding domain-containing protein</fullName>
    </recommendedName>
</protein>
<comment type="similarity">
    <text evidence="1">Belongs to the helicase family. RecQ subfamily.</text>
</comment>
<dbReference type="InterPro" id="IPR011545">
    <property type="entry name" value="DEAD/DEAH_box_helicase_dom"/>
</dbReference>
<dbReference type="PANTHER" id="PTHR13710:SF156">
    <property type="entry name" value="ATP-DEPENDENT DNA HELICASE Q-LIKE 4B"/>
    <property type="match status" value="1"/>
</dbReference>
<reference evidence="3 4" key="1">
    <citation type="submission" date="2024-02" db="EMBL/GenBank/DDBJ databases">
        <authorList>
            <person name="Vignale AGUSTIN F."/>
            <person name="Sosa J E."/>
            <person name="Modenutti C."/>
        </authorList>
    </citation>
    <scope>NUCLEOTIDE SEQUENCE [LARGE SCALE GENOMIC DNA]</scope>
</reference>
<dbReference type="PROSITE" id="PS51192">
    <property type="entry name" value="HELICASE_ATP_BIND_1"/>
    <property type="match status" value="1"/>
</dbReference>
<evidence type="ECO:0000256" key="1">
    <source>
        <dbReference type="ARBA" id="ARBA00005446"/>
    </source>
</evidence>
<dbReference type="AlphaFoldDB" id="A0ABC8V147"/>
<proteinExistence type="inferred from homology"/>
<dbReference type="SUPFAM" id="SSF52540">
    <property type="entry name" value="P-loop containing nucleoside triphosphate hydrolases"/>
    <property type="match status" value="1"/>
</dbReference>
<dbReference type="InterPro" id="IPR014001">
    <property type="entry name" value="Helicase_ATP-bd"/>
</dbReference>
<name>A0ABC8V147_9AQUA</name>
<feature type="non-terminal residue" evidence="3">
    <location>
        <position position="1"/>
    </location>
</feature>
<keyword evidence="4" id="KW-1185">Reference proteome</keyword>
<dbReference type="Proteomes" id="UP001642360">
    <property type="component" value="Unassembled WGS sequence"/>
</dbReference>
<dbReference type="CDD" id="cd17920">
    <property type="entry name" value="DEXHc_RecQ"/>
    <property type="match status" value="1"/>
</dbReference>
<dbReference type="PANTHER" id="PTHR13710">
    <property type="entry name" value="DNA HELICASE RECQ FAMILY MEMBER"/>
    <property type="match status" value="1"/>
</dbReference>
<dbReference type="Gene3D" id="3.40.50.300">
    <property type="entry name" value="P-loop containing nucleotide triphosphate hydrolases"/>
    <property type="match status" value="1"/>
</dbReference>
<dbReference type="EMBL" id="CAUOFW020009801">
    <property type="protein sequence ID" value="CAK9187066.1"/>
    <property type="molecule type" value="Genomic_DNA"/>
</dbReference>
<organism evidence="3 4">
    <name type="scientific">Ilex paraguariensis</name>
    <name type="common">yerba mate</name>
    <dbReference type="NCBI Taxonomy" id="185542"/>
    <lineage>
        <taxon>Eukaryota</taxon>
        <taxon>Viridiplantae</taxon>
        <taxon>Streptophyta</taxon>
        <taxon>Embryophyta</taxon>
        <taxon>Tracheophyta</taxon>
        <taxon>Spermatophyta</taxon>
        <taxon>Magnoliopsida</taxon>
        <taxon>eudicotyledons</taxon>
        <taxon>Gunneridae</taxon>
        <taxon>Pentapetalae</taxon>
        <taxon>asterids</taxon>
        <taxon>campanulids</taxon>
        <taxon>Aquifoliales</taxon>
        <taxon>Aquifoliaceae</taxon>
        <taxon>Ilex</taxon>
    </lineage>
</organism>
<evidence type="ECO:0000313" key="3">
    <source>
        <dbReference type="EMBL" id="CAK9187066.1"/>
    </source>
</evidence>
<feature type="domain" description="Helicase ATP-binding" evidence="2">
    <location>
        <begin position="146"/>
        <end position="248"/>
    </location>
</feature>
<gene>
    <name evidence="3" type="ORF">ILEXP_LOCUS57575</name>
</gene>
<accession>A0ABC8V147</accession>